<organism evidence="1 2">
    <name type="scientific">Daphnia magna</name>
    <dbReference type="NCBI Taxonomy" id="35525"/>
    <lineage>
        <taxon>Eukaryota</taxon>
        <taxon>Metazoa</taxon>
        <taxon>Ecdysozoa</taxon>
        <taxon>Arthropoda</taxon>
        <taxon>Crustacea</taxon>
        <taxon>Branchiopoda</taxon>
        <taxon>Diplostraca</taxon>
        <taxon>Cladocera</taxon>
        <taxon>Anomopoda</taxon>
        <taxon>Daphniidae</taxon>
        <taxon>Daphnia</taxon>
    </lineage>
</organism>
<dbReference type="EMBL" id="JAOYFB010000003">
    <property type="protein sequence ID" value="KAK4010727.1"/>
    <property type="molecule type" value="Genomic_DNA"/>
</dbReference>
<protein>
    <submittedName>
        <fullName evidence="1">Uncharacterized protein</fullName>
    </submittedName>
</protein>
<name>A0ABQ9ZCU2_9CRUS</name>
<comment type="caution">
    <text evidence="1">The sequence shown here is derived from an EMBL/GenBank/DDBJ whole genome shotgun (WGS) entry which is preliminary data.</text>
</comment>
<keyword evidence="2" id="KW-1185">Reference proteome</keyword>
<proteinExistence type="predicted"/>
<evidence type="ECO:0000313" key="1">
    <source>
        <dbReference type="EMBL" id="KAK4010727.1"/>
    </source>
</evidence>
<dbReference type="Proteomes" id="UP001234178">
    <property type="component" value="Unassembled WGS sequence"/>
</dbReference>
<gene>
    <name evidence="1" type="ORF">OUZ56_019859</name>
</gene>
<evidence type="ECO:0000313" key="2">
    <source>
        <dbReference type="Proteomes" id="UP001234178"/>
    </source>
</evidence>
<accession>A0ABQ9ZCU2</accession>
<sequence length="142" mass="16700">MSSKKEDHVCLFYRTLLISSCRRKGKEFFSDYSRAKYLDISYFACQLLTSRDKRITGRDLCALAEITYRCCDVISASGLRISKFLPFLSEHVRRLRLLLLMLPMTMQMFLQWSAWERDLQESHVLQPKLSRGSRQESQLCTT</sequence>
<reference evidence="1 2" key="1">
    <citation type="journal article" date="2023" name="Nucleic Acids Res.">
        <title>The hologenome of Daphnia magna reveals possible DNA methylation and microbiome-mediated evolution of the host genome.</title>
        <authorList>
            <person name="Chaturvedi A."/>
            <person name="Li X."/>
            <person name="Dhandapani V."/>
            <person name="Marshall H."/>
            <person name="Kissane S."/>
            <person name="Cuenca-Cambronero M."/>
            <person name="Asole G."/>
            <person name="Calvet F."/>
            <person name="Ruiz-Romero M."/>
            <person name="Marangio P."/>
            <person name="Guigo R."/>
            <person name="Rago D."/>
            <person name="Mirbahai L."/>
            <person name="Eastwood N."/>
            <person name="Colbourne J.K."/>
            <person name="Zhou J."/>
            <person name="Mallon E."/>
            <person name="Orsini L."/>
        </authorList>
    </citation>
    <scope>NUCLEOTIDE SEQUENCE [LARGE SCALE GENOMIC DNA]</scope>
    <source>
        <strain evidence="1">LRV0_1</strain>
    </source>
</reference>